<evidence type="ECO:0000313" key="2">
    <source>
        <dbReference type="Proteomes" id="UP000774130"/>
    </source>
</evidence>
<accession>A0ABS6TDU9</accession>
<dbReference type="EMBL" id="JAHUZB010000003">
    <property type="protein sequence ID" value="MBV7391099.1"/>
    <property type="molecule type" value="Genomic_DNA"/>
</dbReference>
<protein>
    <submittedName>
        <fullName evidence="1">Uncharacterized protein</fullName>
    </submittedName>
</protein>
<keyword evidence="2" id="KW-1185">Reference proteome</keyword>
<comment type="caution">
    <text evidence="1">The sequence shown here is derived from an EMBL/GenBank/DDBJ whole genome shotgun (WGS) entry which is preliminary data.</text>
</comment>
<dbReference type="Proteomes" id="UP000774130">
    <property type="component" value="Unassembled WGS sequence"/>
</dbReference>
<name>A0ABS6TDU9_9ENTE</name>
<reference evidence="1 2" key="1">
    <citation type="submission" date="2021-06" db="EMBL/GenBank/DDBJ databases">
        <title>Enterococcus alishanensis sp. nov., a novel lactic acid bacterium isolated from fresh coffee beans.</title>
        <authorList>
            <person name="Chen Y.-S."/>
        </authorList>
    </citation>
    <scope>NUCLEOTIDE SEQUENCE [LARGE SCALE GENOMIC DNA]</scope>
    <source>
        <strain evidence="1 2">ALS3</strain>
    </source>
</reference>
<dbReference type="RefSeq" id="WP_218326135.1">
    <property type="nucleotide sequence ID" value="NZ_JAHUZB010000003.1"/>
</dbReference>
<evidence type="ECO:0000313" key="1">
    <source>
        <dbReference type="EMBL" id="MBV7391099.1"/>
    </source>
</evidence>
<gene>
    <name evidence="1" type="ORF">KUA55_10435</name>
</gene>
<sequence>MISSIPSITASWKSLSAFISQFCAVTIKVADFSNVSIDYLLDRSSEKTNSSSFISGADLNDVLDGVMSWNGEKLTEADKEAVRKFLAGRKSK</sequence>
<organism evidence="1 2">
    <name type="scientific">Enterococcus alishanensis</name>
    <dbReference type="NCBI Taxonomy" id="1303817"/>
    <lineage>
        <taxon>Bacteria</taxon>
        <taxon>Bacillati</taxon>
        <taxon>Bacillota</taxon>
        <taxon>Bacilli</taxon>
        <taxon>Lactobacillales</taxon>
        <taxon>Enterococcaceae</taxon>
        <taxon>Enterococcus</taxon>
    </lineage>
</organism>
<proteinExistence type="predicted"/>